<evidence type="ECO:0000313" key="1">
    <source>
        <dbReference type="EMBL" id="KKL53236.1"/>
    </source>
</evidence>
<dbReference type="AlphaFoldDB" id="A0A0F9DHE1"/>
<comment type="caution">
    <text evidence="1">The sequence shown here is derived from an EMBL/GenBank/DDBJ whole genome shotgun (WGS) entry which is preliminary data.</text>
</comment>
<organism evidence="1">
    <name type="scientific">marine sediment metagenome</name>
    <dbReference type="NCBI Taxonomy" id="412755"/>
    <lineage>
        <taxon>unclassified sequences</taxon>
        <taxon>metagenomes</taxon>
        <taxon>ecological metagenomes</taxon>
    </lineage>
</organism>
<dbReference type="EMBL" id="LAZR01031617">
    <property type="protein sequence ID" value="KKL53236.1"/>
    <property type="molecule type" value="Genomic_DNA"/>
</dbReference>
<proteinExistence type="predicted"/>
<protein>
    <submittedName>
        <fullName evidence="1">Uncharacterized protein</fullName>
    </submittedName>
</protein>
<gene>
    <name evidence="1" type="ORF">LCGC14_2277470</name>
</gene>
<reference evidence="1" key="1">
    <citation type="journal article" date="2015" name="Nature">
        <title>Complex archaea that bridge the gap between prokaryotes and eukaryotes.</title>
        <authorList>
            <person name="Spang A."/>
            <person name="Saw J.H."/>
            <person name="Jorgensen S.L."/>
            <person name="Zaremba-Niedzwiedzka K."/>
            <person name="Martijn J."/>
            <person name="Lind A.E."/>
            <person name="van Eijk R."/>
            <person name="Schleper C."/>
            <person name="Guy L."/>
            <person name="Ettema T.J."/>
        </authorList>
    </citation>
    <scope>NUCLEOTIDE SEQUENCE</scope>
</reference>
<sequence length="52" mass="6432">MSKQIYYRGDRWRKLSPHLNKPVEMLRIYHRTKVLVRIDGKLVLTMMRCLWT</sequence>
<accession>A0A0F9DHE1</accession>
<name>A0A0F9DHE1_9ZZZZ</name>